<keyword evidence="2" id="KW-0645">Protease</keyword>
<evidence type="ECO:0000256" key="4">
    <source>
        <dbReference type="ARBA" id="ARBA00022807"/>
    </source>
</evidence>
<keyword evidence="3" id="KW-0378">Hydrolase</keyword>
<keyword evidence="4" id="KW-0788">Thiol protease</keyword>
<keyword evidence="8" id="KW-1185">Reference proteome</keyword>
<dbReference type="PROSITE" id="PS51935">
    <property type="entry name" value="NLPC_P60"/>
    <property type="match status" value="1"/>
</dbReference>
<comment type="similarity">
    <text evidence="1">Belongs to the peptidase C40 family.</text>
</comment>
<evidence type="ECO:0000313" key="7">
    <source>
        <dbReference type="EMBL" id="MBL7628014.1"/>
    </source>
</evidence>
<feature type="domain" description="NlpC/P60" evidence="6">
    <location>
        <begin position="241"/>
        <end position="357"/>
    </location>
</feature>
<proteinExistence type="inferred from homology"/>
<dbReference type="Gene3D" id="3.90.1720.10">
    <property type="entry name" value="endopeptidase domain like (from Nostoc punctiforme)"/>
    <property type="match status" value="1"/>
</dbReference>
<dbReference type="InterPro" id="IPR000064">
    <property type="entry name" value="NLP_P60_dom"/>
</dbReference>
<dbReference type="InterPro" id="IPR038765">
    <property type="entry name" value="Papain-like_cys_pep_sf"/>
</dbReference>
<dbReference type="AlphaFoldDB" id="A0A937RIK9"/>
<evidence type="ECO:0000256" key="3">
    <source>
        <dbReference type="ARBA" id="ARBA00022801"/>
    </source>
</evidence>
<dbReference type="Proteomes" id="UP000604475">
    <property type="component" value="Unassembled WGS sequence"/>
</dbReference>
<dbReference type="PANTHER" id="PTHR47359:SF3">
    <property type="entry name" value="NLP_P60 DOMAIN-CONTAINING PROTEIN-RELATED"/>
    <property type="match status" value="1"/>
</dbReference>
<dbReference type="EMBL" id="JAEACQ010000166">
    <property type="protein sequence ID" value="MBL7628014.1"/>
    <property type="molecule type" value="Genomic_DNA"/>
</dbReference>
<dbReference type="GO" id="GO:0008234">
    <property type="term" value="F:cysteine-type peptidase activity"/>
    <property type="evidence" value="ECO:0007669"/>
    <property type="project" value="UniProtKB-KW"/>
</dbReference>
<organism evidence="7 8">
    <name type="scientific">Frankia nepalensis</name>
    <dbReference type="NCBI Taxonomy" id="1836974"/>
    <lineage>
        <taxon>Bacteria</taxon>
        <taxon>Bacillati</taxon>
        <taxon>Actinomycetota</taxon>
        <taxon>Actinomycetes</taxon>
        <taxon>Frankiales</taxon>
        <taxon>Frankiaceae</taxon>
        <taxon>Frankia</taxon>
    </lineage>
</organism>
<evidence type="ECO:0000256" key="2">
    <source>
        <dbReference type="ARBA" id="ARBA00022670"/>
    </source>
</evidence>
<accession>A0A937RIK9</accession>
<dbReference type="SUPFAM" id="SSF54001">
    <property type="entry name" value="Cysteine proteinases"/>
    <property type="match status" value="1"/>
</dbReference>
<feature type="region of interest" description="Disordered" evidence="5">
    <location>
        <begin position="1"/>
        <end position="25"/>
    </location>
</feature>
<gene>
    <name evidence="7" type="ORF">I7412_12680</name>
</gene>
<evidence type="ECO:0000256" key="1">
    <source>
        <dbReference type="ARBA" id="ARBA00007074"/>
    </source>
</evidence>
<comment type="caution">
    <text evidence="7">The sequence shown here is derived from an EMBL/GenBank/DDBJ whole genome shotgun (WGS) entry which is preliminary data.</text>
</comment>
<sequence>MSAPSVQWDIDDRPSTSRGRHRGLSGVEIAKQRGRTAVAAATTGAIAIGGIALAGCSPVTDNASDGFGEDGAVTSGLALASALGGGSTGGDAVIRPVSLASTLSDADPAVGADTTAPTLTAKADVGLSITDADISVYADQPVQVGFKLTNKDTNQPLANQLVKVQVKLPTGFATFLHLTTNNDGYTSYTARVLTTTEITAVFDGTDALQSAVSDNVGTLRVVERPAVSPARGITVNAPTNGDLGSKAVYLASLQAGKPYVYGANGPDSFDCSSLVQYVYRQLGRSLPRTAQAQYNATIHVDPSHKEVGDLIFFGSPGNIYHVGIYAGDGKMWAAPHSGSVVQLQTIWSSSYHVGRVL</sequence>
<evidence type="ECO:0000259" key="6">
    <source>
        <dbReference type="PROSITE" id="PS51935"/>
    </source>
</evidence>
<evidence type="ECO:0000313" key="8">
    <source>
        <dbReference type="Proteomes" id="UP000604475"/>
    </source>
</evidence>
<dbReference type="InterPro" id="IPR051794">
    <property type="entry name" value="PG_Endopeptidase_C40"/>
</dbReference>
<dbReference type="Pfam" id="PF00877">
    <property type="entry name" value="NLPC_P60"/>
    <property type="match status" value="1"/>
</dbReference>
<evidence type="ECO:0000256" key="5">
    <source>
        <dbReference type="SAM" id="MobiDB-lite"/>
    </source>
</evidence>
<protein>
    <submittedName>
        <fullName evidence="7">C40 family peptidase</fullName>
    </submittedName>
</protein>
<dbReference type="GO" id="GO:0006508">
    <property type="term" value="P:proteolysis"/>
    <property type="evidence" value="ECO:0007669"/>
    <property type="project" value="UniProtKB-KW"/>
</dbReference>
<dbReference type="PANTHER" id="PTHR47359">
    <property type="entry name" value="PEPTIDOGLYCAN DL-ENDOPEPTIDASE CWLO"/>
    <property type="match status" value="1"/>
</dbReference>
<reference evidence="7" key="1">
    <citation type="submission" date="2020-12" db="EMBL/GenBank/DDBJ databases">
        <title>Genomic characterization of non-nitrogen-fixing Frankia strains.</title>
        <authorList>
            <person name="Carlos-Shanley C."/>
            <person name="Guerra T."/>
            <person name="Hahn D."/>
        </authorList>
    </citation>
    <scope>NUCLEOTIDE SEQUENCE</scope>
    <source>
        <strain evidence="7">CN6</strain>
    </source>
</reference>
<name>A0A937RIK9_9ACTN</name>